<evidence type="ECO:0000313" key="2">
    <source>
        <dbReference type="Proteomes" id="UP000271889"/>
    </source>
</evidence>
<dbReference type="AlphaFoldDB" id="A0A3P6R403"/>
<keyword evidence="2" id="KW-1185">Reference proteome</keyword>
<name>A0A3P6R403_CYLGO</name>
<reference evidence="1 2" key="1">
    <citation type="submission" date="2018-11" db="EMBL/GenBank/DDBJ databases">
        <authorList>
            <consortium name="Pathogen Informatics"/>
        </authorList>
    </citation>
    <scope>NUCLEOTIDE SEQUENCE [LARGE SCALE GENOMIC DNA]</scope>
</reference>
<dbReference type="Proteomes" id="UP000271889">
    <property type="component" value="Unassembled WGS sequence"/>
</dbReference>
<accession>A0A3P6R403</accession>
<gene>
    <name evidence="1" type="ORF">CGOC_LOCUS3959</name>
</gene>
<sequence>MGDPTATMGDSDCPLCVPLVEADALENNASLHDILELRWLNVGDVIQYAQKPFQRWRLFNNSSSLGVFPVKHPLPDVILCGPLLEGRHQTPEVRNAGFAQKANPGQA</sequence>
<organism evidence="1 2">
    <name type="scientific">Cylicostephanus goldi</name>
    <name type="common">Nematode worm</name>
    <dbReference type="NCBI Taxonomy" id="71465"/>
    <lineage>
        <taxon>Eukaryota</taxon>
        <taxon>Metazoa</taxon>
        <taxon>Ecdysozoa</taxon>
        <taxon>Nematoda</taxon>
        <taxon>Chromadorea</taxon>
        <taxon>Rhabditida</taxon>
        <taxon>Rhabditina</taxon>
        <taxon>Rhabditomorpha</taxon>
        <taxon>Strongyloidea</taxon>
        <taxon>Strongylidae</taxon>
        <taxon>Cylicostephanus</taxon>
    </lineage>
</organism>
<evidence type="ECO:0000313" key="1">
    <source>
        <dbReference type="EMBL" id="VDK57356.1"/>
    </source>
</evidence>
<protein>
    <submittedName>
        <fullName evidence="1">Uncharacterized protein</fullName>
    </submittedName>
</protein>
<proteinExistence type="predicted"/>
<dbReference type="EMBL" id="UYRV01010327">
    <property type="protein sequence ID" value="VDK57356.1"/>
    <property type="molecule type" value="Genomic_DNA"/>
</dbReference>